<protein>
    <submittedName>
        <fullName evidence="1">Tail tube GTA-gp10-like protein</fullName>
    </submittedName>
</protein>
<sequence length="110" mass="11325">MTANRRRGEVDVELDGKTYRLCLTLGALAELEATYAADDLGALVERFSRGRLSALDIIRIVAAGLRGGGHDIADHEVGKLQTAGGVAGFAAIVAELLTATFGAAGATTNP</sequence>
<dbReference type="Pfam" id="PF11836">
    <property type="entry name" value="Phage_TAC_11"/>
    <property type="match status" value="1"/>
</dbReference>
<name>A0A316C7W5_PSESE</name>
<proteinExistence type="predicted"/>
<reference evidence="1 2" key="1">
    <citation type="submission" date="2018-05" db="EMBL/GenBank/DDBJ databases">
        <title>Genomic Encyclopedia of Type Strains, Phase IV (KMG-IV): sequencing the most valuable type-strain genomes for metagenomic binning, comparative biology and taxonomic classification.</title>
        <authorList>
            <person name="Goeker M."/>
        </authorList>
    </citation>
    <scope>NUCLEOTIDE SEQUENCE [LARGE SCALE GENOMIC DNA]</scope>
    <source>
        <strain evidence="1 2">DSM 6986</strain>
    </source>
</reference>
<organism evidence="1 2">
    <name type="scientific">Pseudaminobacter salicylatoxidans</name>
    <dbReference type="NCBI Taxonomy" id="93369"/>
    <lineage>
        <taxon>Bacteria</taxon>
        <taxon>Pseudomonadati</taxon>
        <taxon>Pseudomonadota</taxon>
        <taxon>Alphaproteobacteria</taxon>
        <taxon>Hyphomicrobiales</taxon>
        <taxon>Phyllobacteriaceae</taxon>
        <taxon>Pseudaminobacter</taxon>
    </lineage>
</organism>
<gene>
    <name evidence="1" type="ORF">C7441_103179</name>
</gene>
<comment type="caution">
    <text evidence="1">The sequence shown here is derived from an EMBL/GenBank/DDBJ whole genome shotgun (WGS) entry which is preliminary data.</text>
</comment>
<keyword evidence="2" id="KW-1185">Reference proteome</keyword>
<dbReference type="InterPro" id="IPR021791">
    <property type="entry name" value="Phage_TAC_11"/>
</dbReference>
<dbReference type="STRING" id="1192868.GCA_000304395_02604"/>
<dbReference type="RefSeq" id="WP_109612064.1">
    <property type="nucleotide sequence ID" value="NZ_QGGG01000003.1"/>
</dbReference>
<dbReference type="EMBL" id="QGGG01000003">
    <property type="protein sequence ID" value="PWJ85323.1"/>
    <property type="molecule type" value="Genomic_DNA"/>
</dbReference>
<accession>A0A316C7W5</accession>
<dbReference type="Proteomes" id="UP000245396">
    <property type="component" value="Unassembled WGS sequence"/>
</dbReference>
<evidence type="ECO:0000313" key="2">
    <source>
        <dbReference type="Proteomes" id="UP000245396"/>
    </source>
</evidence>
<evidence type="ECO:0000313" key="1">
    <source>
        <dbReference type="EMBL" id="PWJ85323.1"/>
    </source>
</evidence>
<dbReference type="OrthoDB" id="7206814at2"/>
<dbReference type="AlphaFoldDB" id="A0A316C7W5"/>